<reference evidence="3 4" key="1">
    <citation type="journal article" date="2019" name="Mol. Ecol. Resour.">
        <title>Improving Illumina assemblies with Hi-C and long reads: an example with the North African dromedary.</title>
        <authorList>
            <person name="Elbers J.P."/>
            <person name="Rogers M.F."/>
            <person name="Perelman P.L."/>
            <person name="Proskuryakova A.A."/>
            <person name="Serdyukova N.A."/>
            <person name="Johnson W.E."/>
            <person name="Horin P."/>
            <person name="Corander J."/>
            <person name="Murphy D."/>
            <person name="Burger P.A."/>
        </authorList>
    </citation>
    <scope>NUCLEOTIDE SEQUENCE [LARGE SCALE GENOMIC DNA]</scope>
    <source>
        <strain evidence="3">Drom800</strain>
        <tissue evidence="3">Blood</tissue>
    </source>
</reference>
<dbReference type="Proteomes" id="UP000299084">
    <property type="component" value="Unassembled WGS sequence"/>
</dbReference>
<dbReference type="GO" id="GO:2000146">
    <property type="term" value="P:negative regulation of cell motility"/>
    <property type="evidence" value="ECO:0007669"/>
    <property type="project" value="TreeGrafter"/>
</dbReference>
<proteinExistence type="predicted"/>
<dbReference type="AlphaFoldDB" id="A0A5N4EEG8"/>
<organism evidence="3 4">
    <name type="scientific">Camelus dromedarius</name>
    <name type="common">Dromedary</name>
    <name type="synonym">Arabian camel</name>
    <dbReference type="NCBI Taxonomy" id="9838"/>
    <lineage>
        <taxon>Eukaryota</taxon>
        <taxon>Metazoa</taxon>
        <taxon>Chordata</taxon>
        <taxon>Craniata</taxon>
        <taxon>Vertebrata</taxon>
        <taxon>Euteleostomi</taxon>
        <taxon>Mammalia</taxon>
        <taxon>Eutheria</taxon>
        <taxon>Laurasiatheria</taxon>
        <taxon>Artiodactyla</taxon>
        <taxon>Tylopoda</taxon>
        <taxon>Camelidae</taxon>
        <taxon>Camelus</taxon>
    </lineage>
</organism>
<dbReference type="PANTHER" id="PTHR28616">
    <property type="entry name" value="COILED-COIL DOMAIN-CONTAINING PROTEIN 125"/>
    <property type="match status" value="1"/>
</dbReference>
<feature type="region of interest" description="Disordered" evidence="2">
    <location>
        <begin position="422"/>
        <end position="443"/>
    </location>
</feature>
<feature type="coiled-coil region" evidence="1">
    <location>
        <begin position="138"/>
        <end position="266"/>
    </location>
</feature>
<evidence type="ECO:0000313" key="3">
    <source>
        <dbReference type="EMBL" id="KAB1281730.1"/>
    </source>
</evidence>
<dbReference type="EMBL" id="JWIN03000003">
    <property type="protein sequence ID" value="KAB1281730.1"/>
    <property type="molecule type" value="Genomic_DNA"/>
</dbReference>
<name>A0A5N4EEG8_CAMDR</name>
<dbReference type="InterPro" id="IPR034608">
    <property type="entry name" value="CCDC125"/>
</dbReference>
<sequence>MSKVARPPSEAEGPAWETEDEDTAEGDLGYGFGRRPGGIYEAQVSHLFTSRKRSDGKNFSPPPFSRNKEERNRATFQYSKHKSVPDTYLEGTRISHRRRQSSTGKNARCPLPPPPFCPVSPLRHMKVSLHHSNSELSNVELRQHLHETLEEVEILKTELEASQRQLEGKEEALKILQSMAIFGKATSHTQAVLQKTVEQKRSLEKEINALQWEIEFDQNRFKNIEESWIQKYDRLNCENAVLKETLKLKTEEIKMLKSENAILNQQYLEALAMLDIKQQKMAQENTCRGKSGFTEVSGLELGLLQKSKEEAYIMADAFRIAFEQQLMRKNDQALRFTQMDKMCKKPTKWINWKHLKEDGLPSQSKKTLGQKLLNMLPSKSTDDQDDSQEVFQMLTDLLNDKEAALAHQRKVSYMLARALEDKDNMSKENKEKSPMKDNSPLRNRWQKTSEFPILCDCVHSSVQIFNSVNCICSVQHFHTDQSYTRTLKRSHSLPSNIRY</sequence>
<feature type="region of interest" description="Disordered" evidence="2">
    <location>
        <begin position="1"/>
        <end position="82"/>
    </location>
</feature>
<accession>A0A5N4EEG8</accession>
<comment type="caution">
    <text evidence="3">The sequence shown here is derived from an EMBL/GenBank/DDBJ whole genome shotgun (WGS) entry which is preliminary data.</text>
</comment>
<feature type="compositionally biased region" description="Basic and acidic residues" evidence="2">
    <location>
        <begin position="422"/>
        <end position="435"/>
    </location>
</feature>
<evidence type="ECO:0000256" key="1">
    <source>
        <dbReference type="SAM" id="Coils"/>
    </source>
</evidence>
<dbReference type="GO" id="GO:0035024">
    <property type="term" value="P:negative regulation of Rho protein signal transduction"/>
    <property type="evidence" value="ECO:0007669"/>
    <property type="project" value="TreeGrafter"/>
</dbReference>
<evidence type="ECO:0000313" key="4">
    <source>
        <dbReference type="Proteomes" id="UP000299084"/>
    </source>
</evidence>
<keyword evidence="4" id="KW-1185">Reference proteome</keyword>
<protein>
    <submittedName>
        <fullName evidence="3">Coiled-coil domain-containing protein 125</fullName>
    </submittedName>
</protein>
<gene>
    <name evidence="3" type="ORF">Cadr_000004250</name>
</gene>
<dbReference type="PANTHER" id="PTHR28616:SF1">
    <property type="entry name" value="COILED-COIL DOMAIN-CONTAINING PROTEIN 125"/>
    <property type="match status" value="1"/>
</dbReference>
<keyword evidence="1" id="KW-0175">Coiled coil</keyword>
<evidence type="ECO:0000256" key="2">
    <source>
        <dbReference type="SAM" id="MobiDB-lite"/>
    </source>
</evidence>
<dbReference type="GO" id="GO:0005737">
    <property type="term" value="C:cytoplasm"/>
    <property type="evidence" value="ECO:0007669"/>
    <property type="project" value="TreeGrafter"/>
</dbReference>